<dbReference type="OrthoDB" id="8755073at2"/>
<dbReference type="SUPFAM" id="SSF55961">
    <property type="entry name" value="Bet v1-like"/>
    <property type="match status" value="1"/>
</dbReference>
<evidence type="ECO:0000256" key="1">
    <source>
        <dbReference type="ARBA" id="ARBA00006817"/>
    </source>
</evidence>
<reference evidence="3 4" key="1">
    <citation type="journal article" date="2018" name="Genet. Mol. Biol.">
        <title>The genome sequence of Dyella jiangningensis FCAV SCS01 from a lignocellulose-decomposing microbial consortium metagenome reveals potential for biotechnological applications.</title>
        <authorList>
            <person name="Desiderato J.G."/>
            <person name="Alvarenga D.O."/>
            <person name="Constancio M.T.L."/>
            <person name="Alves L.M.C."/>
            <person name="Varani A.M."/>
        </authorList>
    </citation>
    <scope>NUCLEOTIDE SEQUENCE [LARGE SCALE GENOMIC DNA]</scope>
    <source>
        <strain evidence="3 4">FCAV SCS01</strain>
    </source>
</reference>
<dbReference type="InterPro" id="IPR023393">
    <property type="entry name" value="START-like_dom_sf"/>
</dbReference>
<evidence type="ECO:0000259" key="2">
    <source>
        <dbReference type="Pfam" id="PF08327"/>
    </source>
</evidence>
<evidence type="ECO:0000313" key="3">
    <source>
        <dbReference type="EMBL" id="RAO77271.1"/>
    </source>
</evidence>
<name>A0A328P7G7_9GAMM</name>
<proteinExistence type="inferred from homology"/>
<dbReference type="InterPro" id="IPR013538">
    <property type="entry name" value="ASHA1/2-like_C"/>
</dbReference>
<dbReference type="RefSeq" id="WP_111981324.1">
    <property type="nucleotide sequence ID" value="NZ_NFZS01000001.1"/>
</dbReference>
<protein>
    <recommendedName>
        <fullName evidence="2">Activator of Hsp90 ATPase homologue 1/2-like C-terminal domain-containing protein</fullName>
    </recommendedName>
</protein>
<dbReference type="AlphaFoldDB" id="A0A328P7G7"/>
<comment type="similarity">
    <text evidence="1">Belongs to the AHA1 family.</text>
</comment>
<keyword evidence="4" id="KW-1185">Reference proteome</keyword>
<gene>
    <name evidence="3" type="ORF">CA260_05130</name>
</gene>
<accession>A0A328P7G7</accession>
<dbReference type="Proteomes" id="UP000248926">
    <property type="component" value="Unassembled WGS sequence"/>
</dbReference>
<feature type="domain" description="Activator of Hsp90 ATPase homologue 1/2-like C-terminal" evidence="2">
    <location>
        <begin position="18"/>
        <end position="147"/>
    </location>
</feature>
<dbReference type="EMBL" id="NFZS01000001">
    <property type="protein sequence ID" value="RAO77271.1"/>
    <property type="molecule type" value="Genomic_DNA"/>
</dbReference>
<dbReference type="Pfam" id="PF08327">
    <property type="entry name" value="AHSA1"/>
    <property type="match status" value="1"/>
</dbReference>
<dbReference type="Gene3D" id="3.30.530.20">
    <property type="match status" value="1"/>
</dbReference>
<comment type="caution">
    <text evidence="3">The sequence shown here is derived from an EMBL/GenBank/DDBJ whole genome shotgun (WGS) entry which is preliminary data.</text>
</comment>
<organism evidence="3 4">
    <name type="scientific">Dyella jiangningensis</name>
    <dbReference type="NCBI Taxonomy" id="1379159"/>
    <lineage>
        <taxon>Bacteria</taxon>
        <taxon>Pseudomonadati</taxon>
        <taxon>Pseudomonadota</taxon>
        <taxon>Gammaproteobacteria</taxon>
        <taxon>Lysobacterales</taxon>
        <taxon>Rhodanobacteraceae</taxon>
        <taxon>Dyella</taxon>
    </lineage>
</organism>
<sequence length="150" mass="16550">MTESLVPECFTEAVHIAAPVAAVWGALASSEHMGAWMGDPSMDVRVETTWQVGTHFVVRGVHHVPFENSGVLLAFEPMKRLAYSHLSSLSGLPEEPSSYTTLDFVMEADGHGTLLSLSACGFPTESIYRHLRFYWAGTLEVFKRYVESNA</sequence>
<evidence type="ECO:0000313" key="4">
    <source>
        <dbReference type="Proteomes" id="UP000248926"/>
    </source>
</evidence>
<dbReference type="CDD" id="cd07814">
    <property type="entry name" value="SRPBCC_CalC_Aha1-like"/>
    <property type="match status" value="1"/>
</dbReference>